<evidence type="ECO:0000256" key="7">
    <source>
        <dbReference type="PIRSR" id="PIRSR006019-2"/>
    </source>
</evidence>
<dbReference type="InterPro" id="IPR002125">
    <property type="entry name" value="CMP_dCMP_dom"/>
</dbReference>
<gene>
    <name evidence="9" type="ORF">dsat_0460</name>
</gene>
<dbReference type="PROSITE" id="PS00903">
    <property type="entry name" value="CYT_DCMP_DEAMINASES_1"/>
    <property type="match status" value="1"/>
</dbReference>
<evidence type="ECO:0000259" key="8">
    <source>
        <dbReference type="PROSITE" id="PS51747"/>
    </source>
</evidence>
<organism evidence="9 10">
    <name type="scientific">Alkalidesulfovibrio alkalitolerans DSM 16529</name>
    <dbReference type="NCBI Taxonomy" id="1121439"/>
    <lineage>
        <taxon>Bacteria</taxon>
        <taxon>Pseudomonadati</taxon>
        <taxon>Thermodesulfobacteriota</taxon>
        <taxon>Desulfovibrionia</taxon>
        <taxon>Desulfovibrionales</taxon>
        <taxon>Desulfovibrionaceae</taxon>
        <taxon>Alkalidesulfovibrio</taxon>
    </lineage>
</organism>
<keyword evidence="3 7" id="KW-0479">Metal-binding</keyword>
<dbReference type="InterPro" id="IPR016192">
    <property type="entry name" value="APOBEC/CMP_deaminase_Zn-bd"/>
</dbReference>
<feature type="active site" description="Proton donor" evidence="6">
    <location>
        <position position="81"/>
    </location>
</feature>
<feature type="binding site" evidence="7">
    <location>
        <position position="107"/>
    </location>
    <ligand>
        <name>Zn(2+)</name>
        <dbReference type="ChEBI" id="CHEBI:29105"/>
        <note>catalytic</note>
    </ligand>
</feature>
<evidence type="ECO:0000256" key="3">
    <source>
        <dbReference type="ARBA" id="ARBA00022723"/>
    </source>
</evidence>
<sequence>MDSRLPWPEYFMKIAHIVAERSTCLRRKVGAVAVKDRRILATGYNGAPSGLAHCLDIGCLREKLKVPSGERHELCRALHAEQNVIVQAARHGINIEGSTIYCTTQPCLICTKMLINVGVREIYFQHSYPDELSREMIRESGIVFSEMPDGCAD</sequence>
<dbReference type="GO" id="GO:0005737">
    <property type="term" value="C:cytoplasm"/>
    <property type="evidence" value="ECO:0007669"/>
    <property type="project" value="TreeGrafter"/>
</dbReference>
<dbReference type="EMBL" id="ATHI01000026">
    <property type="protein sequence ID" value="EPR33019.1"/>
    <property type="molecule type" value="Genomic_DNA"/>
</dbReference>
<keyword evidence="5 7" id="KW-0862">Zinc</keyword>
<evidence type="ECO:0000256" key="1">
    <source>
        <dbReference type="ARBA" id="ARBA00001947"/>
    </source>
</evidence>
<dbReference type="PANTHER" id="PTHR11086">
    <property type="entry name" value="DEOXYCYTIDYLATE DEAMINASE-RELATED"/>
    <property type="match status" value="1"/>
</dbReference>
<dbReference type="InterPro" id="IPR035105">
    <property type="entry name" value="Deoxycytidylate_deaminase_dom"/>
</dbReference>
<comment type="caution">
    <text evidence="9">The sequence shown here is derived from an EMBL/GenBank/DDBJ whole genome shotgun (WGS) entry which is preliminary data.</text>
</comment>
<dbReference type="SUPFAM" id="SSF53927">
    <property type="entry name" value="Cytidine deaminase-like"/>
    <property type="match status" value="1"/>
</dbReference>
<dbReference type="PATRIC" id="fig|1121439.3.peg.1812"/>
<keyword evidence="4" id="KW-0378">Hydrolase</keyword>
<evidence type="ECO:0000256" key="5">
    <source>
        <dbReference type="ARBA" id="ARBA00022833"/>
    </source>
</evidence>
<feature type="domain" description="CMP/dCMP-type deaminase" evidence="8">
    <location>
        <begin position="6"/>
        <end position="144"/>
    </location>
</feature>
<dbReference type="AlphaFoldDB" id="S7UGR2"/>
<dbReference type="STRING" id="1121439.dsat_0460"/>
<evidence type="ECO:0000256" key="2">
    <source>
        <dbReference type="ARBA" id="ARBA00006576"/>
    </source>
</evidence>
<dbReference type="Gene3D" id="3.40.140.10">
    <property type="entry name" value="Cytidine Deaminase, domain 2"/>
    <property type="match status" value="1"/>
</dbReference>
<proteinExistence type="inferred from homology"/>
<keyword evidence="10" id="KW-1185">Reference proteome</keyword>
<dbReference type="PANTHER" id="PTHR11086:SF18">
    <property type="entry name" value="DEOXYCYTIDYLATE DEAMINASE"/>
    <property type="match status" value="1"/>
</dbReference>
<feature type="binding site" evidence="7">
    <location>
        <position position="79"/>
    </location>
    <ligand>
        <name>Zn(2+)</name>
        <dbReference type="ChEBI" id="CHEBI:29105"/>
        <note>catalytic</note>
    </ligand>
</feature>
<evidence type="ECO:0000256" key="6">
    <source>
        <dbReference type="PIRSR" id="PIRSR006019-1"/>
    </source>
</evidence>
<dbReference type="InterPro" id="IPR016473">
    <property type="entry name" value="dCMP_deaminase"/>
</dbReference>
<dbReference type="InterPro" id="IPR015517">
    <property type="entry name" value="dCMP_deaminase-rel"/>
</dbReference>
<comment type="similarity">
    <text evidence="2">Belongs to the cytidine and deoxycytidylate deaminase family.</text>
</comment>
<dbReference type="GO" id="GO:0004132">
    <property type="term" value="F:dCMP deaminase activity"/>
    <property type="evidence" value="ECO:0007669"/>
    <property type="project" value="InterPro"/>
</dbReference>
<dbReference type="InterPro" id="IPR016193">
    <property type="entry name" value="Cytidine_deaminase-like"/>
</dbReference>
<dbReference type="Pfam" id="PF00383">
    <property type="entry name" value="dCMP_cyt_deam_1"/>
    <property type="match status" value="1"/>
</dbReference>
<dbReference type="RefSeq" id="WP_020887154.1">
    <property type="nucleotide sequence ID" value="NZ_ATHI01000026.1"/>
</dbReference>
<dbReference type="eggNOG" id="COG2131">
    <property type="taxonomic scope" value="Bacteria"/>
</dbReference>
<accession>S7UGR2</accession>
<evidence type="ECO:0000313" key="9">
    <source>
        <dbReference type="EMBL" id="EPR33019.1"/>
    </source>
</evidence>
<protein>
    <submittedName>
        <fullName evidence="9">CMP/dCMP deaminase zinc-binding protein</fullName>
    </submittedName>
</protein>
<name>S7UGR2_9BACT</name>
<dbReference type="GO" id="GO:0008270">
    <property type="term" value="F:zinc ion binding"/>
    <property type="evidence" value="ECO:0007669"/>
    <property type="project" value="InterPro"/>
</dbReference>
<dbReference type="Proteomes" id="UP000014975">
    <property type="component" value="Unassembled WGS sequence"/>
</dbReference>
<dbReference type="OrthoDB" id="9788517at2"/>
<comment type="cofactor">
    <cofactor evidence="1 7">
        <name>Zn(2+)</name>
        <dbReference type="ChEBI" id="CHEBI:29105"/>
    </cofactor>
</comment>
<dbReference type="PIRSF" id="PIRSF006019">
    <property type="entry name" value="dCMP_deaminase"/>
    <property type="match status" value="1"/>
</dbReference>
<evidence type="ECO:0000256" key="4">
    <source>
        <dbReference type="ARBA" id="ARBA00022801"/>
    </source>
</evidence>
<evidence type="ECO:0000313" key="10">
    <source>
        <dbReference type="Proteomes" id="UP000014975"/>
    </source>
</evidence>
<reference evidence="9 10" key="1">
    <citation type="journal article" date="2013" name="Genome Announc.">
        <title>Draft genome sequences for three mercury-methylating, sulfate-reducing bacteria.</title>
        <authorList>
            <person name="Brown S.D."/>
            <person name="Hurt R.A.Jr."/>
            <person name="Gilmour C.C."/>
            <person name="Elias D.A."/>
        </authorList>
    </citation>
    <scope>NUCLEOTIDE SEQUENCE [LARGE SCALE GENOMIC DNA]</scope>
    <source>
        <strain evidence="9 10">DSM 16529</strain>
    </source>
</reference>
<dbReference type="CDD" id="cd01286">
    <property type="entry name" value="deoxycytidylate_deaminase"/>
    <property type="match status" value="1"/>
</dbReference>
<feature type="binding site" evidence="7">
    <location>
        <position position="110"/>
    </location>
    <ligand>
        <name>Zn(2+)</name>
        <dbReference type="ChEBI" id="CHEBI:29105"/>
        <note>catalytic</note>
    </ligand>
</feature>
<dbReference type="PROSITE" id="PS51747">
    <property type="entry name" value="CYT_DCMP_DEAMINASES_2"/>
    <property type="match status" value="1"/>
</dbReference>
<dbReference type="GO" id="GO:0006220">
    <property type="term" value="P:pyrimidine nucleotide metabolic process"/>
    <property type="evidence" value="ECO:0007669"/>
    <property type="project" value="InterPro"/>
</dbReference>